<feature type="compositionally biased region" description="Acidic residues" evidence="1">
    <location>
        <begin position="180"/>
        <end position="191"/>
    </location>
</feature>
<evidence type="ECO:0000256" key="1">
    <source>
        <dbReference type="SAM" id="MobiDB-lite"/>
    </source>
</evidence>
<reference evidence="3" key="1">
    <citation type="submission" date="2020-12" db="EMBL/GenBank/DDBJ databases">
        <title>Leucobacter sp. CAS2, isolated from Chromium sludge.</title>
        <authorList>
            <person name="Xu Z."/>
        </authorList>
    </citation>
    <scope>NUCLEOTIDE SEQUENCE</scope>
    <source>
        <strain evidence="3">CSA2</strain>
    </source>
</reference>
<keyword evidence="2" id="KW-1133">Transmembrane helix</keyword>
<feature type="transmembrane region" description="Helical" evidence="2">
    <location>
        <begin position="72"/>
        <end position="90"/>
    </location>
</feature>
<feature type="region of interest" description="Disordered" evidence="1">
    <location>
        <begin position="155"/>
        <end position="191"/>
    </location>
</feature>
<protein>
    <submittedName>
        <fullName evidence="3">Trp biosynthesis-associated membrane protein</fullName>
    </submittedName>
</protein>
<feature type="compositionally biased region" description="Basic and acidic residues" evidence="1">
    <location>
        <begin position="155"/>
        <end position="177"/>
    </location>
</feature>
<feature type="transmembrane region" description="Helical" evidence="2">
    <location>
        <begin position="125"/>
        <end position="146"/>
    </location>
</feature>
<organism evidence="3 4">
    <name type="scientific">Leucobacter edaphi</name>
    <dbReference type="NCBI Taxonomy" id="2796472"/>
    <lineage>
        <taxon>Bacteria</taxon>
        <taxon>Bacillati</taxon>
        <taxon>Actinomycetota</taxon>
        <taxon>Actinomycetes</taxon>
        <taxon>Micrococcales</taxon>
        <taxon>Microbacteriaceae</taxon>
        <taxon>Leucobacter</taxon>
    </lineage>
</organism>
<keyword evidence="4" id="KW-1185">Reference proteome</keyword>
<accession>A0A934UXD1</accession>
<sequence length="191" mass="19559">MRAKLLTLLLIAVSGGTALLAGSQPWISFVLDGETSPHSATGHVINPALSPIAIAIVAAALALTIAGKGFRVVLGVLVTLLGAGVVAMTLTSTSSPLGAVNGTITELTGITDGVDQVMELAMTPWPWVTLAAGVLAGLLGLFVLITGRRWAQGGRKYESGTHEPGTKPTGKPDRISDWDALSDGDDPTQNL</sequence>
<feature type="transmembrane region" description="Helical" evidence="2">
    <location>
        <begin position="45"/>
        <end position="65"/>
    </location>
</feature>
<dbReference type="AlphaFoldDB" id="A0A934UXD1"/>
<keyword evidence="2" id="KW-0472">Membrane</keyword>
<name>A0A934UXD1_9MICO</name>
<dbReference type="Proteomes" id="UP000618733">
    <property type="component" value="Unassembled WGS sequence"/>
</dbReference>
<dbReference type="EMBL" id="JAEHOI010000004">
    <property type="protein sequence ID" value="MBK0421476.1"/>
    <property type="molecule type" value="Genomic_DNA"/>
</dbReference>
<gene>
    <name evidence="3" type="ORF">JD292_05245</name>
</gene>
<evidence type="ECO:0000313" key="4">
    <source>
        <dbReference type="Proteomes" id="UP000618733"/>
    </source>
</evidence>
<dbReference type="InterPro" id="IPR019051">
    <property type="entry name" value="Trp_biosyn_TM_oprn/chp"/>
</dbReference>
<evidence type="ECO:0000256" key="2">
    <source>
        <dbReference type="SAM" id="Phobius"/>
    </source>
</evidence>
<dbReference type="RefSeq" id="WP_200131686.1">
    <property type="nucleotide sequence ID" value="NZ_JAEHOI010000004.1"/>
</dbReference>
<comment type="caution">
    <text evidence="3">The sequence shown here is derived from an EMBL/GenBank/DDBJ whole genome shotgun (WGS) entry which is preliminary data.</text>
</comment>
<evidence type="ECO:0000313" key="3">
    <source>
        <dbReference type="EMBL" id="MBK0421476.1"/>
    </source>
</evidence>
<proteinExistence type="predicted"/>
<keyword evidence="2" id="KW-0812">Transmembrane</keyword>
<dbReference type="Pfam" id="PF09534">
    <property type="entry name" value="Trp_oprn_chp"/>
    <property type="match status" value="1"/>
</dbReference>